<dbReference type="AlphaFoldDB" id="A0A6B2JGS2"/>
<keyword evidence="3 6" id="KW-0732">Signal</keyword>
<evidence type="ECO:0000256" key="6">
    <source>
        <dbReference type="SAM" id="SignalP"/>
    </source>
</evidence>
<dbReference type="InterPro" id="IPR001188">
    <property type="entry name" value="Sperm_putr-bd"/>
</dbReference>
<protein>
    <recommendedName>
        <fullName evidence="5">Putrescine-binding periplasmic protein</fullName>
    </recommendedName>
</protein>
<comment type="subcellular location">
    <subcellularLocation>
        <location evidence="1 5">Periplasm</location>
    </subcellularLocation>
</comment>
<evidence type="ECO:0000256" key="2">
    <source>
        <dbReference type="ARBA" id="ARBA00022448"/>
    </source>
</evidence>
<dbReference type="GO" id="GO:0019808">
    <property type="term" value="F:polyamine binding"/>
    <property type="evidence" value="ECO:0007669"/>
    <property type="project" value="InterPro"/>
</dbReference>
<evidence type="ECO:0000256" key="1">
    <source>
        <dbReference type="ARBA" id="ARBA00004418"/>
    </source>
</evidence>
<gene>
    <name evidence="7" type="ORF">GZA08_05375</name>
</gene>
<feature type="signal peptide" evidence="6">
    <location>
        <begin position="1"/>
        <end position="21"/>
    </location>
</feature>
<reference evidence="7 8" key="1">
    <citation type="submission" date="2020-02" db="EMBL/GenBank/DDBJ databases">
        <title>Pseudoroseicyclus tamarix, sp. nov., isolated from offshore sediment of a Tamarix chinensis forest.</title>
        <authorList>
            <person name="Gai Y."/>
        </authorList>
    </citation>
    <scope>NUCLEOTIDE SEQUENCE [LARGE SCALE GENOMIC DNA]</scope>
    <source>
        <strain evidence="7 8">CLL3-39</strain>
    </source>
</reference>
<keyword evidence="4 5" id="KW-0574">Periplasm</keyword>
<dbReference type="GO" id="GO:0015846">
    <property type="term" value="P:polyamine transport"/>
    <property type="evidence" value="ECO:0007669"/>
    <property type="project" value="InterPro"/>
</dbReference>
<dbReference type="PIRSF" id="PIRSF019574">
    <property type="entry name" value="Periplasmic_polyamine_BP"/>
    <property type="match status" value="1"/>
</dbReference>
<dbReference type="PANTHER" id="PTHR30222">
    <property type="entry name" value="SPERMIDINE/PUTRESCINE-BINDING PERIPLASMIC PROTEIN"/>
    <property type="match status" value="1"/>
</dbReference>
<dbReference type="Pfam" id="PF13416">
    <property type="entry name" value="SBP_bac_8"/>
    <property type="match status" value="1"/>
</dbReference>
<dbReference type="CDD" id="cd13664">
    <property type="entry name" value="PBP2_PotD_PotF_like_3"/>
    <property type="match status" value="1"/>
</dbReference>
<dbReference type="RefSeq" id="WP_163890684.1">
    <property type="nucleotide sequence ID" value="NZ_JAAFYS010000001.1"/>
</dbReference>
<evidence type="ECO:0000256" key="4">
    <source>
        <dbReference type="ARBA" id="ARBA00022764"/>
    </source>
</evidence>
<dbReference type="PRINTS" id="PR00909">
    <property type="entry name" value="SPERMDNBNDNG"/>
</dbReference>
<dbReference type="InterPro" id="IPR006059">
    <property type="entry name" value="SBP"/>
</dbReference>
<evidence type="ECO:0000313" key="7">
    <source>
        <dbReference type="EMBL" id="NDV00401.1"/>
    </source>
</evidence>
<evidence type="ECO:0000256" key="5">
    <source>
        <dbReference type="PIRNR" id="PIRNR019574"/>
    </source>
</evidence>
<sequence length="341" mass="37559">MTRTLTLTTTALVLLGGAAAAQELNLYNWGNYTSPELLEKFTEETGIEVTVTDYDSNSTALAKIEAGGHGFDLVVPTANYVQIYVDSGLLAPLDKDRLENFGNIAERWQNPDWDPNRDYTVPWQWGTTGVSVNTSVYDGDINTSGIFLDPPEELVGQVNVVPEMSDVMAMAIFYAGGEPCTEDLEVLREVRDVLMAAKPSWQSMDYGMTDRMSANDVMASVNWNGSSMRIRLNNPDVAYGYPQEGYPIWMDNVGLLADATNVDEAYQFIDFILEPENAAMISAFARYGNGVAGSEEFMPEDMQTAPEIVIPDELADAGVFLPTCPASANDLYTQIWTELLQ</sequence>
<name>A0A6B2JGS2_9RHOB</name>
<feature type="chain" id="PRO_5025490950" description="Putrescine-binding periplasmic protein" evidence="6">
    <location>
        <begin position="22"/>
        <end position="341"/>
    </location>
</feature>
<organism evidence="7 8">
    <name type="scientific">Pseudoroseicyclus tamaricis</name>
    <dbReference type="NCBI Taxonomy" id="2705421"/>
    <lineage>
        <taxon>Bacteria</taxon>
        <taxon>Pseudomonadati</taxon>
        <taxon>Pseudomonadota</taxon>
        <taxon>Alphaproteobacteria</taxon>
        <taxon>Rhodobacterales</taxon>
        <taxon>Paracoccaceae</taxon>
        <taxon>Pseudoroseicyclus</taxon>
    </lineage>
</organism>
<comment type="similarity">
    <text evidence="5">Belongs to the bacterial solute-binding protein PotD/PotF family.</text>
</comment>
<evidence type="ECO:0000313" key="8">
    <source>
        <dbReference type="Proteomes" id="UP000474757"/>
    </source>
</evidence>
<dbReference type="GO" id="GO:0042597">
    <property type="term" value="C:periplasmic space"/>
    <property type="evidence" value="ECO:0007669"/>
    <property type="project" value="UniProtKB-SubCell"/>
</dbReference>
<dbReference type="Gene3D" id="3.40.190.10">
    <property type="entry name" value="Periplasmic binding protein-like II"/>
    <property type="match status" value="2"/>
</dbReference>
<dbReference type="SUPFAM" id="SSF53850">
    <property type="entry name" value="Periplasmic binding protein-like II"/>
    <property type="match status" value="1"/>
</dbReference>
<keyword evidence="8" id="KW-1185">Reference proteome</keyword>
<comment type="function">
    <text evidence="5">Required for the activity of the bacterial periplasmic transport system of putrescine.</text>
</comment>
<dbReference type="Proteomes" id="UP000474757">
    <property type="component" value="Unassembled WGS sequence"/>
</dbReference>
<keyword evidence="2 5" id="KW-0813">Transport</keyword>
<evidence type="ECO:0000256" key="3">
    <source>
        <dbReference type="ARBA" id="ARBA00022729"/>
    </source>
</evidence>
<comment type="caution">
    <text evidence="7">The sequence shown here is derived from an EMBL/GenBank/DDBJ whole genome shotgun (WGS) entry which is preliminary data.</text>
</comment>
<proteinExistence type="inferred from homology"/>
<accession>A0A6B2JGS2</accession>
<dbReference type="EMBL" id="JAAGAB010000001">
    <property type="protein sequence ID" value="NDV00401.1"/>
    <property type="molecule type" value="Genomic_DNA"/>
</dbReference>
<dbReference type="PANTHER" id="PTHR30222:SF12">
    <property type="entry name" value="NORSPERMIDINE SENSOR"/>
    <property type="match status" value="1"/>
</dbReference>